<gene>
    <name evidence="3" type="ORF">Esi_0185_0057</name>
</gene>
<feature type="compositionally biased region" description="Polar residues" evidence="2">
    <location>
        <begin position="128"/>
        <end position="138"/>
    </location>
</feature>
<dbReference type="SMART" id="SM00698">
    <property type="entry name" value="MORN"/>
    <property type="match status" value="6"/>
</dbReference>
<dbReference type="eggNOG" id="KOG0229">
    <property type="taxonomic scope" value="Eukaryota"/>
</dbReference>
<dbReference type="AlphaFoldDB" id="D7FP56"/>
<dbReference type="GO" id="GO:0005829">
    <property type="term" value="C:cytosol"/>
    <property type="evidence" value="ECO:0007669"/>
    <property type="project" value="TreeGrafter"/>
</dbReference>
<feature type="compositionally biased region" description="Polar residues" evidence="2">
    <location>
        <begin position="563"/>
        <end position="573"/>
    </location>
</feature>
<dbReference type="Pfam" id="PF02493">
    <property type="entry name" value="MORN"/>
    <property type="match status" value="6"/>
</dbReference>
<reference evidence="3 4" key="1">
    <citation type="journal article" date="2010" name="Nature">
        <title>The Ectocarpus genome and the independent evolution of multicellularity in brown algae.</title>
        <authorList>
            <person name="Cock J.M."/>
            <person name="Sterck L."/>
            <person name="Rouze P."/>
            <person name="Scornet D."/>
            <person name="Allen A.E."/>
            <person name="Amoutzias G."/>
            <person name="Anthouard V."/>
            <person name="Artiguenave F."/>
            <person name="Aury J.M."/>
            <person name="Badger J.H."/>
            <person name="Beszteri B."/>
            <person name="Billiau K."/>
            <person name="Bonnet E."/>
            <person name="Bothwell J.H."/>
            <person name="Bowler C."/>
            <person name="Boyen C."/>
            <person name="Brownlee C."/>
            <person name="Carrano C.J."/>
            <person name="Charrier B."/>
            <person name="Cho G.Y."/>
            <person name="Coelho S.M."/>
            <person name="Collen J."/>
            <person name="Corre E."/>
            <person name="Da Silva C."/>
            <person name="Delage L."/>
            <person name="Delaroque N."/>
            <person name="Dittami S.M."/>
            <person name="Doulbeau S."/>
            <person name="Elias M."/>
            <person name="Farnham G."/>
            <person name="Gachon C.M."/>
            <person name="Gschloessl B."/>
            <person name="Heesch S."/>
            <person name="Jabbari K."/>
            <person name="Jubin C."/>
            <person name="Kawai H."/>
            <person name="Kimura K."/>
            <person name="Kloareg B."/>
            <person name="Kupper F.C."/>
            <person name="Lang D."/>
            <person name="Le Bail A."/>
            <person name="Leblanc C."/>
            <person name="Lerouge P."/>
            <person name="Lohr M."/>
            <person name="Lopez P.J."/>
            <person name="Martens C."/>
            <person name="Maumus F."/>
            <person name="Michel G."/>
            <person name="Miranda-Saavedra D."/>
            <person name="Morales J."/>
            <person name="Moreau H."/>
            <person name="Motomura T."/>
            <person name="Nagasato C."/>
            <person name="Napoli C.A."/>
            <person name="Nelson D.R."/>
            <person name="Nyvall-Collen P."/>
            <person name="Peters A.F."/>
            <person name="Pommier C."/>
            <person name="Potin P."/>
            <person name="Poulain J."/>
            <person name="Quesneville H."/>
            <person name="Read B."/>
            <person name="Rensing S.A."/>
            <person name="Ritter A."/>
            <person name="Rousvoal S."/>
            <person name="Samanta M."/>
            <person name="Samson G."/>
            <person name="Schroeder D.C."/>
            <person name="Segurens B."/>
            <person name="Strittmatter M."/>
            <person name="Tonon T."/>
            <person name="Tregear J.W."/>
            <person name="Valentin K."/>
            <person name="von Dassow P."/>
            <person name="Yamagishi T."/>
            <person name="Van de Peer Y."/>
            <person name="Wincker P."/>
        </authorList>
    </citation>
    <scope>NUCLEOTIDE SEQUENCE [LARGE SCALE GENOMIC DNA]</scope>
    <source>
        <strain evidence="4">Ec32 / CCAP1310/4</strain>
    </source>
</reference>
<dbReference type="PANTHER" id="PTHR43215">
    <property type="entry name" value="RADIAL SPOKE HEAD 1 HOMOLOG"/>
    <property type="match status" value="1"/>
</dbReference>
<keyword evidence="4" id="KW-1185">Reference proteome</keyword>
<feature type="compositionally biased region" description="Low complexity" evidence="2">
    <location>
        <begin position="384"/>
        <end position="398"/>
    </location>
</feature>
<feature type="region of interest" description="Disordered" evidence="2">
    <location>
        <begin position="384"/>
        <end position="411"/>
    </location>
</feature>
<feature type="compositionally biased region" description="Basic and acidic residues" evidence="2">
    <location>
        <begin position="184"/>
        <end position="214"/>
    </location>
</feature>
<dbReference type="STRING" id="2880.D7FP56"/>
<feature type="compositionally biased region" description="Low complexity" evidence="2">
    <location>
        <begin position="104"/>
        <end position="118"/>
    </location>
</feature>
<evidence type="ECO:0000313" key="3">
    <source>
        <dbReference type="EMBL" id="CBJ30320.1"/>
    </source>
</evidence>
<feature type="region of interest" description="Disordered" evidence="2">
    <location>
        <begin position="263"/>
        <end position="294"/>
    </location>
</feature>
<evidence type="ECO:0000256" key="2">
    <source>
        <dbReference type="SAM" id="MobiDB-lite"/>
    </source>
</evidence>
<accession>D7FP56</accession>
<keyword evidence="1" id="KW-0677">Repeat</keyword>
<dbReference type="EMBL" id="FN649760">
    <property type="protein sequence ID" value="CBJ30320.1"/>
    <property type="molecule type" value="Genomic_DNA"/>
</dbReference>
<sequence length="573" mass="58640">MPTGWPGGNGFCRKARAAYHTATPVNDGRKVVFVGGGKSWGCSTIYLLDAVGLIWSSFQAVGGVGLSEQRCLHTAVSVTGVETENSDDGGQQPHRPQPEEDASQPDSSAAAVPDAASSSPPPIRGETSETSAAATPNVQLWGPVSTAAGPGSTPSTDPDNGAVSPTAKKKGGGKEGAAGSKTSNTKDADKTSGSRSSSGDDRRQGESTDCHAGDDEGGDPLVFESILIFGGVVGEAAVSGEGTGDAMASPTRREAARVPVAKIHRPPPPRCSTVETSTPGSWTRAAKGRARDGATTGWRWMRQEKGQLPSRYRGDFKRGVRDGHGVCSFFTAGCGGGCSVATGGTPGATSIPTIPNSYDGEWVGGRPLGRGVLSLRVVAAAPAAPAAPSNRYSSSVAGSGSGLAGRGGGSGGSIEGLWTEEGLARGREKLPGKGGVYEGQYRLGKREGHGRLDLPDGSEYEGAWRNGRQNGIGTFRCGVTRHVYTGKWVGGVRCGRGVCEYASGSRYEGLWLDGLRHGEGVFYVPPGGAPGDGDPVAGIWHRDELSLVSSAASVGGSHRPSTEETAPLTSVPN</sequence>
<dbReference type="InParanoid" id="D7FP56"/>
<dbReference type="Gene3D" id="2.20.110.10">
    <property type="entry name" value="Histone H3 K4-specific methyltransferase SET7/9 N-terminal domain"/>
    <property type="match status" value="2"/>
</dbReference>
<evidence type="ECO:0000313" key="4">
    <source>
        <dbReference type="Proteomes" id="UP000002630"/>
    </source>
</evidence>
<name>D7FP56_ECTSI</name>
<dbReference type="OrthoDB" id="270720at2759"/>
<dbReference type="SUPFAM" id="SSF82185">
    <property type="entry name" value="Histone H3 K4-specific methyltransferase SET7/9 N-terminal domain"/>
    <property type="match status" value="1"/>
</dbReference>
<feature type="compositionally biased region" description="Gly residues" evidence="2">
    <location>
        <begin position="399"/>
        <end position="411"/>
    </location>
</feature>
<feature type="region of interest" description="Disordered" evidence="2">
    <location>
        <begin position="81"/>
        <end position="218"/>
    </location>
</feature>
<dbReference type="Proteomes" id="UP000002630">
    <property type="component" value="Unassembled WGS sequence"/>
</dbReference>
<dbReference type="PANTHER" id="PTHR43215:SF14">
    <property type="entry name" value="RADIAL SPOKE HEAD 1 HOMOLOG"/>
    <property type="match status" value="1"/>
</dbReference>
<dbReference type="InterPro" id="IPR003409">
    <property type="entry name" value="MORN"/>
</dbReference>
<proteinExistence type="predicted"/>
<protein>
    <submittedName>
        <fullName evidence="3">Uncharacterized protein</fullName>
    </submittedName>
</protein>
<feature type="region of interest" description="Disordered" evidence="2">
    <location>
        <begin position="551"/>
        <end position="573"/>
    </location>
</feature>
<organism evidence="3 4">
    <name type="scientific">Ectocarpus siliculosus</name>
    <name type="common">Brown alga</name>
    <name type="synonym">Conferva siliculosa</name>
    <dbReference type="NCBI Taxonomy" id="2880"/>
    <lineage>
        <taxon>Eukaryota</taxon>
        <taxon>Sar</taxon>
        <taxon>Stramenopiles</taxon>
        <taxon>Ochrophyta</taxon>
        <taxon>PX clade</taxon>
        <taxon>Phaeophyceae</taxon>
        <taxon>Ectocarpales</taxon>
        <taxon>Ectocarpaceae</taxon>
        <taxon>Ectocarpus</taxon>
    </lineage>
</organism>
<evidence type="ECO:0000256" key="1">
    <source>
        <dbReference type="ARBA" id="ARBA00022737"/>
    </source>
</evidence>